<feature type="transmembrane region" description="Helical" evidence="7">
    <location>
        <begin position="173"/>
        <end position="196"/>
    </location>
</feature>
<feature type="transmembrane region" description="Helical" evidence="7">
    <location>
        <begin position="225"/>
        <end position="243"/>
    </location>
</feature>
<keyword evidence="3 7" id="KW-0997">Cell inner membrane</keyword>
<keyword evidence="6 7" id="KW-0472">Membrane</keyword>
<dbReference type="InterPro" id="IPR004681">
    <property type="entry name" value="TRAP_DctM"/>
</dbReference>
<organism evidence="9 10">
    <name type="scientific">Tropicimonas isoalkanivorans</name>
    <dbReference type="NCBI Taxonomy" id="441112"/>
    <lineage>
        <taxon>Bacteria</taxon>
        <taxon>Pseudomonadati</taxon>
        <taxon>Pseudomonadota</taxon>
        <taxon>Alphaproteobacteria</taxon>
        <taxon>Rhodobacterales</taxon>
        <taxon>Roseobacteraceae</taxon>
        <taxon>Tropicimonas</taxon>
    </lineage>
</organism>
<dbReference type="Proteomes" id="UP000198728">
    <property type="component" value="Unassembled WGS sequence"/>
</dbReference>
<dbReference type="AlphaFoldDB" id="A0A1I1I598"/>
<feature type="transmembrane region" description="Helical" evidence="7">
    <location>
        <begin position="60"/>
        <end position="80"/>
    </location>
</feature>
<feature type="transmembrane region" description="Helical" evidence="7">
    <location>
        <begin position="341"/>
        <end position="360"/>
    </location>
</feature>
<dbReference type="NCBIfam" id="TIGR00786">
    <property type="entry name" value="dctM"/>
    <property type="match status" value="1"/>
</dbReference>
<comment type="similarity">
    <text evidence="7">Belongs to the TRAP transporter large permease family.</text>
</comment>
<evidence type="ECO:0000256" key="7">
    <source>
        <dbReference type="RuleBase" id="RU369079"/>
    </source>
</evidence>
<proteinExistence type="inferred from homology"/>
<reference evidence="9 10" key="1">
    <citation type="submission" date="2016-10" db="EMBL/GenBank/DDBJ databases">
        <authorList>
            <person name="de Groot N.N."/>
        </authorList>
    </citation>
    <scope>NUCLEOTIDE SEQUENCE [LARGE SCALE GENOMIC DNA]</scope>
    <source>
        <strain evidence="9 10">DSM 19548</strain>
    </source>
</reference>
<feature type="domain" description="TRAP C4-dicarboxylate transport system permease DctM subunit" evidence="8">
    <location>
        <begin position="13"/>
        <end position="426"/>
    </location>
</feature>
<dbReference type="GO" id="GO:0022857">
    <property type="term" value="F:transmembrane transporter activity"/>
    <property type="evidence" value="ECO:0007669"/>
    <property type="project" value="UniProtKB-UniRule"/>
</dbReference>
<keyword evidence="10" id="KW-1185">Reference proteome</keyword>
<evidence type="ECO:0000256" key="4">
    <source>
        <dbReference type="ARBA" id="ARBA00022692"/>
    </source>
</evidence>
<evidence type="ECO:0000256" key="6">
    <source>
        <dbReference type="ARBA" id="ARBA00023136"/>
    </source>
</evidence>
<evidence type="ECO:0000313" key="9">
    <source>
        <dbReference type="EMBL" id="SFC28370.1"/>
    </source>
</evidence>
<evidence type="ECO:0000256" key="2">
    <source>
        <dbReference type="ARBA" id="ARBA00022475"/>
    </source>
</evidence>
<keyword evidence="5 7" id="KW-1133">Transmembrane helix</keyword>
<protein>
    <recommendedName>
        <fullName evidence="7">TRAP transporter large permease protein</fullName>
    </recommendedName>
</protein>
<feature type="transmembrane region" description="Helical" evidence="7">
    <location>
        <begin position="100"/>
        <end position="129"/>
    </location>
</feature>
<feature type="transmembrane region" description="Helical" evidence="7">
    <location>
        <begin position="6"/>
        <end position="39"/>
    </location>
</feature>
<keyword evidence="4 7" id="KW-0812">Transmembrane</keyword>
<keyword evidence="7" id="KW-0813">Transport</keyword>
<dbReference type="InterPro" id="IPR010656">
    <property type="entry name" value="DctM"/>
</dbReference>
<dbReference type="PIRSF" id="PIRSF006066">
    <property type="entry name" value="HI0050"/>
    <property type="match status" value="1"/>
</dbReference>
<feature type="transmembrane region" description="Helical" evidence="7">
    <location>
        <begin position="279"/>
        <end position="301"/>
    </location>
</feature>
<feature type="transmembrane region" description="Helical" evidence="7">
    <location>
        <begin position="141"/>
        <end position="167"/>
    </location>
</feature>
<keyword evidence="2" id="KW-1003">Cell membrane</keyword>
<dbReference type="GO" id="GO:0005886">
    <property type="term" value="C:plasma membrane"/>
    <property type="evidence" value="ECO:0007669"/>
    <property type="project" value="UniProtKB-SubCell"/>
</dbReference>
<comment type="function">
    <text evidence="7">Part of the tripartite ATP-independent periplasmic (TRAP) transport system.</text>
</comment>
<evidence type="ECO:0000256" key="1">
    <source>
        <dbReference type="ARBA" id="ARBA00004429"/>
    </source>
</evidence>
<dbReference type="OrthoDB" id="9790209at2"/>
<evidence type="ECO:0000259" key="8">
    <source>
        <dbReference type="Pfam" id="PF06808"/>
    </source>
</evidence>
<accession>A0A1I1I598</accession>
<feature type="transmembrane region" description="Helical" evidence="7">
    <location>
        <begin position="405"/>
        <end position="426"/>
    </location>
</feature>
<dbReference type="Pfam" id="PF06808">
    <property type="entry name" value="DctM"/>
    <property type="match status" value="1"/>
</dbReference>
<evidence type="ECO:0000256" key="5">
    <source>
        <dbReference type="ARBA" id="ARBA00022989"/>
    </source>
</evidence>
<evidence type="ECO:0000313" key="10">
    <source>
        <dbReference type="Proteomes" id="UP000198728"/>
    </source>
</evidence>
<feature type="transmembrane region" description="Helical" evidence="7">
    <location>
        <begin position="249"/>
        <end position="267"/>
    </location>
</feature>
<dbReference type="EMBL" id="FOLG01000003">
    <property type="protein sequence ID" value="SFC28370.1"/>
    <property type="molecule type" value="Genomic_DNA"/>
</dbReference>
<dbReference type="PANTHER" id="PTHR33362">
    <property type="entry name" value="SIALIC ACID TRAP TRANSPORTER PERMEASE PROTEIN SIAT-RELATED"/>
    <property type="match status" value="1"/>
</dbReference>
<sequence>MSNLTIGFLSVPILLTLIALRVPIGLALGSVSLVGLIMVRGVKATLGIFGDLPMEFGASWTLSAVPMFIFMGALAFHTGLTKSLFEAARLWLSRLPGGLAIATNFASAGFAAASGSSLATCAAMGRIAIPEMLRRKYDPALASGCVAAAGTLGALIPPSIMFVLYGWYTETSIGALLMAGILPGLLTAFVYSIMIWGRCMVWPELGPPAEENVTWGDRFRILIEIWPIPLLILGVVGAIYSGLATATEAAAIGAFLAALIGLARGTLTRKAMGDSIVETLNSTASIFFVAIGALLFTRFFAFAGVPGFIAEQIALLALNQLSIILGLTVIYLILGMFLDPLGVLLLTLPVILPIFKAMGIDPIWAGVLVVKYLEIGMITPPVGLNVYVVKGVVGDTIALPTIFKGVLWFLAAEVAIMTLLIAFPSISTFLPNQLLGG</sequence>
<dbReference type="STRING" id="441112.SAMN04488094_103312"/>
<dbReference type="RefSeq" id="WP_093360274.1">
    <property type="nucleotide sequence ID" value="NZ_FOLG01000003.1"/>
</dbReference>
<dbReference type="PANTHER" id="PTHR33362:SF5">
    <property type="entry name" value="C4-DICARBOXYLATE TRAP TRANSPORTER LARGE PERMEASE PROTEIN DCTM"/>
    <property type="match status" value="1"/>
</dbReference>
<feature type="transmembrane region" description="Helical" evidence="7">
    <location>
        <begin position="372"/>
        <end position="393"/>
    </location>
</feature>
<gene>
    <name evidence="9" type="ORF">SAMN04488094_103312</name>
</gene>
<name>A0A1I1I598_9RHOB</name>
<comment type="subcellular location">
    <subcellularLocation>
        <location evidence="1 7">Cell inner membrane</location>
        <topology evidence="1 7">Multi-pass membrane protein</topology>
    </subcellularLocation>
</comment>
<feature type="transmembrane region" description="Helical" evidence="7">
    <location>
        <begin position="313"/>
        <end position="334"/>
    </location>
</feature>
<comment type="subunit">
    <text evidence="7">The complex comprises the extracytoplasmic solute receptor protein and the two transmembrane proteins.</text>
</comment>
<evidence type="ECO:0000256" key="3">
    <source>
        <dbReference type="ARBA" id="ARBA00022519"/>
    </source>
</evidence>